<dbReference type="GO" id="GO:0008782">
    <property type="term" value="F:adenosylhomocysteine nucleosidase activity"/>
    <property type="evidence" value="ECO:0007669"/>
    <property type="project" value="UniProtKB-EC"/>
</dbReference>
<dbReference type="SUPFAM" id="SSF53167">
    <property type="entry name" value="Purine and uridine phosphorylases"/>
    <property type="match status" value="1"/>
</dbReference>
<feature type="domain" description="Nucleoside phosphorylase" evidence="6">
    <location>
        <begin position="6"/>
        <end position="235"/>
    </location>
</feature>
<dbReference type="EMBL" id="JAJFZQ010000001">
    <property type="protein sequence ID" value="MCC3264752.1"/>
    <property type="molecule type" value="Genomic_DNA"/>
</dbReference>
<organism evidence="7 8">
    <name type="scientific">Arthrobacter gengyunqii</name>
    <dbReference type="NCBI Taxonomy" id="2886940"/>
    <lineage>
        <taxon>Bacteria</taxon>
        <taxon>Bacillati</taxon>
        <taxon>Actinomycetota</taxon>
        <taxon>Actinomycetes</taxon>
        <taxon>Micrococcales</taxon>
        <taxon>Micrococcaceae</taxon>
        <taxon>Arthrobacter</taxon>
    </lineage>
</organism>
<comment type="caution">
    <text evidence="7">The sequence shown here is derived from an EMBL/GenBank/DDBJ whole genome shotgun (WGS) entry which is preliminary data.</text>
</comment>
<accession>A0ABS8GFK8</accession>
<evidence type="ECO:0000256" key="4">
    <source>
        <dbReference type="ARBA" id="ARBA00022801"/>
    </source>
</evidence>
<gene>
    <name evidence="7" type="primary">mtnN</name>
    <name evidence="7" type="ORF">LJ752_01660</name>
</gene>
<keyword evidence="4 7" id="KW-0378">Hydrolase</keyword>
<evidence type="ECO:0000256" key="2">
    <source>
        <dbReference type="ARBA" id="ARBA00011974"/>
    </source>
</evidence>
<comment type="pathway">
    <text evidence="1">Amino-acid biosynthesis; L-methionine biosynthesis via salvage pathway; S-methyl-5-thio-alpha-D-ribose 1-phosphate from S-methyl-5'-thioadenosine (hydrolase route): step 1/2.</text>
</comment>
<dbReference type="NCBIfam" id="TIGR01704">
    <property type="entry name" value="MTA_SAH-Nsdase"/>
    <property type="match status" value="1"/>
</dbReference>
<dbReference type="PANTHER" id="PTHR46832">
    <property type="entry name" value="5'-METHYLTHIOADENOSINE/S-ADENOSYLHOMOCYSTEINE NUCLEOSIDASE"/>
    <property type="match status" value="1"/>
</dbReference>
<reference evidence="7" key="1">
    <citation type="submission" date="2021-10" db="EMBL/GenBank/DDBJ databases">
        <title>Novel species in genus Arthrobacter.</title>
        <authorList>
            <person name="Liu Y."/>
        </authorList>
    </citation>
    <scope>NUCLEOTIDE SEQUENCE</scope>
    <source>
        <strain evidence="7">Zg-Y786</strain>
    </source>
</reference>
<sequence>MSSAAFVILVAMEDELAPFLERAEDVGPARQIGNAVHRDAVLAGHPVVLVRTGIGLVNAAGAATSAILEAQRAGGNNDRPVVISAGSAGGLGAGVRVGDVVVGSHYINVDADARAFGYKLGQVPGMPEIYPAPESLTESIRQAQSGGTIPMHHGLIVSSYNFVTPARAELITGSFPGALATDMESSAIAQTCFVFGVPFISVRGISDLCGPAAEDDFRDQVDDAATQSANVVTSSLDALAGVSGAYQPA</sequence>
<evidence type="ECO:0000313" key="8">
    <source>
        <dbReference type="Proteomes" id="UP001139168"/>
    </source>
</evidence>
<dbReference type="InterPro" id="IPR000845">
    <property type="entry name" value="Nucleoside_phosphorylase_d"/>
</dbReference>
<dbReference type="Gene3D" id="3.40.50.1580">
    <property type="entry name" value="Nucleoside phosphorylase domain"/>
    <property type="match status" value="1"/>
</dbReference>
<dbReference type="Proteomes" id="UP001139168">
    <property type="component" value="Unassembled WGS sequence"/>
</dbReference>
<evidence type="ECO:0000259" key="6">
    <source>
        <dbReference type="Pfam" id="PF01048"/>
    </source>
</evidence>
<dbReference type="CDD" id="cd09008">
    <property type="entry name" value="MTAN"/>
    <property type="match status" value="1"/>
</dbReference>
<dbReference type="RefSeq" id="WP_227889595.1">
    <property type="nucleotide sequence ID" value="NZ_JAJFZQ010000001.1"/>
</dbReference>
<dbReference type="GO" id="GO:0008930">
    <property type="term" value="F:methylthioadenosine nucleosidase activity"/>
    <property type="evidence" value="ECO:0007669"/>
    <property type="project" value="UniProtKB-EC"/>
</dbReference>
<evidence type="ECO:0000256" key="1">
    <source>
        <dbReference type="ARBA" id="ARBA00004945"/>
    </source>
</evidence>
<name>A0ABS8GFK8_9MICC</name>
<evidence type="ECO:0000313" key="7">
    <source>
        <dbReference type="EMBL" id="MCC3264752.1"/>
    </source>
</evidence>
<keyword evidence="5" id="KW-0486">Methionine biosynthesis</keyword>
<dbReference type="EC" id="3.2.2.9" evidence="2"/>
<dbReference type="InterPro" id="IPR035994">
    <property type="entry name" value="Nucleoside_phosphorylase_sf"/>
</dbReference>
<proteinExistence type="predicted"/>
<dbReference type="InterPro" id="IPR010049">
    <property type="entry name" value="MTA_SAH_Nsdase"/>
</dbReference>
<dbReference type="Pfam" id="PF01048">
    <property type="entry name" value="PNP_UDP_1"/>
    <property type="match status" value="1"/>
</dbReference>
<keyword evidence="8" id="KW-1185">Reference proteome</keyword>
<evidence type="ECO:0000256" key="3">
    <source>
        <dbReference type="ARBA" id="ARBA00022605"/>
    </source>
</evidence>
<keyword evidence="3" id="KW-0028">Amino-acid biosynthesis</keyword>
<evidence type="ECO:0000256" key="5">
    <source>
        <dbReference type="ARBA" id="ARBA00023167"/>
    </source>
</evidence>
<dbReference type="PANTHER" id="PTHR46832:SF1">
    <property type="entry name" value="5'-METHYLTHIOADENOSINE_S-ADENOSYLHOMOCYSTEINE NUCLEOSIDASE"/>
    <property type="match status" value="1"/>
</dbReference>
<keyword evidence="7" id="KW-0326">Glycosidase</keyword>
<protein>
    <recommendedName>
        <fullName evidence="2">adenosylhomocysteine nucleosidase</fullName>
        <ecNumber evidence="2">3.2.2.9</ecNumber>
    </recommendedName>
</protein>